<evidence type="ECO:0000313" key="2">
    <source>
        <dbReference type="EMBL" id="RZS94091.1"/>
    </source>
</evidence>
<sequence>MSQEKVNRYKEYKAHRKEILAKEKRKKLIARITGWTLLALVVVGIAGGIGWNVWSKYQAELAARPTYQASAMIISDLTGMLDEETEAAE</sequence>
<keyword evidence="3" id="KW-1185">Reference proteome</keyword>
<keyword evidence="1" id="KW-1133">Transmembrane helix</keyword>
<dbReference type="EMBL" id="SGXF01000005">
    <property type="protein sequence ID" value="RZS94091.1"/>
    <property type="molecule type" value="Genomic_DNA"/>
</dbReference>
<keyword evidence="1" id="KW-0812">Transmembrane</keyword>
<dbReference type="Proteomes" id="UP000292927">
    <property type="component" value="Unassembled WGS sequence"/>
</dbReference>
<accession>A0A4Q7P2H5</accession>
<gene>
    <name evidence="2" type="ORF">EV209_2457</name>
</gene>
<organism evidence="2 3">
    <name type="scientific">Cuneatibacter caecimuris</name>
    <dbReference type="NCBI Taxonomy" id="1796618"/>
    <lineage>
        <taxon>Bacteria</taxon>
        <taxon>Bacillati</taxon>
        <taxon>Bacillota</taxon>
        <taxon>Clostridia</taxon>
        <taxon>Lachnospirales</taxon>
        <taxon>Lachnospiraceae</taxon>
        <taxon>Cuneatibacter</taxon>
    </lineage>
</organism>
<name>A0A4Q7P2H5_9FIRM</name>
<protein>
    <submittedName>
        <fullName evidence="2">Uncharacterized protein</fullName>
    </submittedName>
</protein>
<dbReference type="AlphaFoldDB" id="A0A4Q7P2H5"/>
<dbReference type="RefSeq" id="WP_130435726.1">
    <property type="nucleotide sequence ID" value="NZ_SGXF01000005.1"/>
</dbReference>
<reference evidence="2 3" key="1">
    <citation type="submission" date="2019-02" db="EMBL/GenBank/DDBJ databases">
        <title>Genomic Encyclopedia of Type Strains, Phase IV (KMG-IV): sequencing the most valuable type-strain genomes for metagenomic binning, comparative biology and taxonomic classification.</title>
        <authorList>
            <person name="Goeker M."/>
        </authorList>
    </citation>
    <scope>NUCLEOTIDE SEQUENCE [LARGE SCALE GENOMIC DNA]</scope>
    <source>
        <strain evidence="2 3">DSM 29486</strain>
    </source>
</reference>
<keyword evidence="1" id="KW-0472">Membrane</keyword>
<evidence type="ECO:0000256" key="1">
    <source>
        <dbReference type="SAM" id="Phobius"/>
    </source>
</evidence>
<proteinExistence type="predicted"/>
<evidence type="ECO:0000313" key="3">
    <source>
        <dbReference type="Proteomes" id="UP000292927"/>
    </source>
</evidence>
<dbReference type="OrthoDB" id="1767071at2"/>
<feature type="transmembrane region" description="Helical" evidence="1">
    <location>
        <begin position="32"/>
        <end position="54"/>
    </location>
</feature>
<comment type="caution">
    <text evidence="2">The sequence shown here is derived from an EMBL/GenBank/DDBJ whole genome shotgun (WGS) entry which is preliminary data.</text>
</comment>